<feature type="chain" id="PRO_5001869210" description="peptidylprolyl isomerase" evidence="4">
    <location>
        <begin position="23"/>
        <end position="308"/>
    </location>
</feature>
<evidence type="ECO:0000256" key="1">
    <source>
        <dbReference type="ARBA" id="ARBA00013194"/>
    </source>
</evidence>
<evidence type="ECO:0000256" key="4">
    <source>
        <dbReference type="SAM" id="SignalP"/>
    </source>
</evidence>
<evidence type="ECO:0000256" key="2">
    <source>
        <dbReference type="ARBA" id="ARBA00023110"/>
    </source>
</evidence>
<dbReference type="SUPFAM" id="SSF50891">
    <property type="entry name" value="Cyclophilin-like"/>
    <property type="match status" value="1"/>
</dbReference>
<dbReference type="PATRIC" id="fig|1121015.4.peg.437"/>
<name>A0A091AZW8_9GAMM</name>
<dbReference type="AlphaFoldDB" id="A0A091AZW8"/>
<dbReference type="Gene3D" id="2.40.100.10">
    <property type="entry name" value="Cyclophilin-like"/>
    <property type="match status" value="1"/>
</dbReference>
<keyword evidence="4" id="KW-0732">Signal</keyword>
<protein>
    <recommendedName>
        <fullName evidence="1">peptidylprolyl isomerase</fullName>
        <ecNumber evidence="1">5.2.1.8</ecNumber>
    </recommendedName>
</protein>
<dbReference type="GO" id="GO:0003755">
    <property type="term" value="F:peptidyl-prolyl cis-trans isomerase activity"/>
    <property type="evidence" value="ECO:0007669"/>
    <property type="project" value="UniProtKB-KW"/>
</dbReference>
<dbReference type="InterPro" id="IPR029000">
    <property type="entry name" value="Cyclophilin-like_dom_sf"/>
</dbReference>
<dbReference type="InterPro" id="IPR044665">
    <property type="entry name" value="E_coli_cyclophilin_A-like"/>
</dbReference>
<keyword evidence="3" id="KW-0413">Isomerase</keyword>
<dbReference type="EC" id="5.2.1.8" evidence="1"/>
<proteinExistence type="predicted"/>
<dbReference type="eggNOG" id="COG0652">
    <property type="taxonomic scope" value="Bacteria"/>
</dbReference>
<gene>
    <name evidence="6" type="ORF">N789_02215</name>
</gene>
<accession>A0A091AZW8</accession>
<evidence type="ECO:0000259" key="5">
    <source>
        <dbReference type="PROSITE" id="PS50072"/>
    </source>
</evidence>
<dbReference type="PROSITE" id="PS50072">
    <property type="entry name" value="CSA_PPIASE_2"/>
    <property type="match status" value="1"/>
</dbReference>
<comment type="caution">
    <text evidence="6">The sequence shown here is derived from an EMBL/GenBank/DDBJ whole genome shotgun (WGS) entry which is preliminary data.</text>
</comment>
<dbReference type="InterPro" id="IPR002130">
    <property type="entry name" value="Cyclophilin-type_PPIase_dom"/>
</dbReference>
<keyword evidence="7" id="KW-1185">Reference proteome</keyword>
<dbReference type="Pfam" id="PF00160">
    <property type="entry name" value="Pro_isomerase"/>
    <property type="match status" value="1"/>
</dbReference>
<dbReference type="EMBL" id="AVCI01000001">
    <property type="protein sequence ID" value="KFN44852.1"/>
    <property type="molecule type" value="Genomic_DNA"/>
</dbReference>
<sequence length="308" mass="33807">MNRHSLRLTALAVSLALGTALAADKPAGKSRSVSEIIEASTADDWRPLDPENTLYMELPSGRVVIELAPAFSPEHVVNLRTLVREKYFDGLAVIRSQDNYVVQWGDAEEDEAKAKPIGSAKAKLPPEFTVPLDPKVPFTRLPDKDGYAPEVGFSNGFPVGRNPKTRQMWLTHCYGAVGVGRGNEPDSGNGSSLYAITSHAPRHLDRNIAVVGRVVQGIERLSVMPRGPAPMGFYAQAEQRTPIASVRLAADVPENERSHLEVMRTDRPAFAAVAEARRNRHDDWYVAPAGYIELCNVPIPVRDRDAKK</sequence>
<dbReference type="OrthoDB" id="9807797at2"/>
<feature type="signal peptide" evidence="4">
    <location>
        <begin position="1"/>
        <end position="22"/>
    </location>
</feature>
<dbReference type="Proteomes" id="UP000029385">
    <property type="component" value="Unassembled WGS sequence"/>
</dbReference>
<dbReference type="RefSeq" id="WP_022969023.1">
    <property type="nucleotide sequence ID" value="NZ_ATVD01000002.1"/>
</dbReference>
<organism evidence="6 7">
    <name type="scientific">Arenimonas oryziterrae DSM 21050 = YC6267</name>
    <dbReference type="NCBI Taxonomy" id="1121015"/>
    <lineage>
        <taxon>Bacteria</taxon>
        <taxon>Pseudomonadati</taxon>
        <taxon>Pseudomonadota</taxon>
        <taxon>Gammaproteobacteria</taxon>
        <taxon>Lysobacterales</taxon>
        <taxon>Lysobacteraceae</taxon>
        <taxon>Arenimonas</taxon>
    </lineage>
</organism>
<evidence type="ECO:0000313" key="7">
    <source>
        <dbReference type="Proteomes" id="UP000029385"/>
    </source>
</evidence>
<dbReference type="STRING" id="1121015.GCA_000420545_01387"/>
<evidence type="ECO:0000313" key="6">
    <source>
        <dbReference type="EMBL" id="KFN44852.1"/>
    </source>
</evidence>
<evidence type="ECO:0000256" key="3">
    <source>
        <dbReference type="ARBA" id="ARBA00023235"/>
    </source>
</evidence>
<reference evidence="6 7" key="1">
    <citation type="submission" date="2013-09" db="EMBL/GenBank/DDBJ databases">
        <title>Genome sequencing of Arenimonas oryziterrae.</title>
        <authorList>
            <person name="Chen F."/>
            <person name="Wang G."/>
        </authorList>
    </citation>
    <scope>NUCLEOTIDE SEQUENCE [LARGE SCALE GENOMIC DNA]</scope>
    <source>
        <strain evidence="6 7">YC6267</strain>
    </source>
</reference>
<keyword evidence="2" id="KW-0697">Rotamase</keyword>
<dbReference type="PANTHER" id="PTHR43246">
    <property type="entry name" value="PEPTIDYL-PROLYL CIS-TRANS ISOMERASE CYP38, CHLOROPLASTIC"/>
    <property type="match status" value="1"/>
</dbReference>
<feature type="domain" description="PPIase cyclophilin-type" evidence="5">
    <location>
        <begin position="59"/>
        <end position="249"/>
    </location>
</feature>